<dbReference type="AlphaFoldDB" id="A0AAP0KTE1"/>
<feature type="region of interest" description="Disordered" evidence="1">
    <location>
        <begin position="119"/>
        <end position="173"/>
    </location>
</feature>
<organism evidence="2 3">
    <name type="scientific">Stephania cephalantha</name>
    <dbReference type="NCBI Taxonomy" id="152367"/>
    <lineage>
        <taxon>Eukaryota</taxon>
        <taxon>Viridiplantae</taxon>
        <taxon>Streptophyta</taxon>
        <taxon>Embryophyta</taxon>
        <taxon>Tracheophyta</taxon>
        <taxon>Spermatophyta</taxon>
        <taxon>Magnoliopsida</taxon>
        <taxon>Ranunculales</taxon>
        <taxon>Menispermaceae</taxon>
        <taxon>Menispermoideae</taxon>
        <taxon>Cissampelideae</taxon>
        <taxon>Stephania</taxon>
    </lineage>
</organism>
<feature type="compositionally biased region" description="Low complexity" evidence="1">
    <location>
        <begin position="125"/>
        <end position="169"/>
    </location>
</feature>
<evidence type="ECO:0000313" key="2">
    <source>
        <dbReference type="EMBL" id="KAK9157034.1"/>
    </source>
</evidence>
<gene>
    <name evidence="2" type="ORF">Scep_003608</name>
</gene>
<proteinExistence type="predicted"/>
<dbReference type="Proteomes" id="UP001419268">
    <property type="component" value="Unassembled WGS sequence"/>
</dbReference>
<evidence type="ECO:0000313" key="3">
    <source>
        <dbReference type="Proteomes" id="UP001419268"/>
    </source>
</evidence>
<evidence type="ECO:0000256" key="1">
    <source>
        <dbReference type="SAM" id="MobiDB-lite"/>
    </source>
</evidence>
<name>A0AAP0KTE1_9MAGN</name>
<reference evidence="2 3" key="1">
    <citation type="submission" date="2024-01" db="EMBL/GenBank/DDBJ databases">
        <title>Genome assemblies of Stephania.</title>
        <authorList>
            <person name="Yang L."/>
        </authorList>
    </citation>
    <scope>NUCLEOTIDE SEQUENCE [LARGE SCALE GENOMIC DNA]</scope>
    <source>
        <strain evidence="2">JXDWG</strain>
        <tissue evidence="2">Leaf</tissue>
    </source>
</reference>
<protein>
    <submittedName>
        <fullName evidence="2">Uncharacterized protein</fullName>
    </submittedName>
</protein>
<sequence>MFHPKPSPSILSLVELTTSDFRPISFRNTIEHRGAIDASQFQTLNSSIYATTYATCKRGWVLSLRPFAICIEHKHPRPIYTQIEIGEKLSENVNQGNLIKSGPHFANLIEEIEEEIEVAADESSGEGAAAAANGAEARAARRPQTATPASLESGQASGSGSGSDSVHGGIADGRCRDEQRRLWLSVQRRASEGIDEREIVNKRQQLGAVAR</sequence>
<keyword evidence="3" id="KW-1185">Reference proteome</keyword>
<comment type="caution">
    <text evidence="2">The sequence shown here is derived from an EMBL/GenBank/DDBJ whole genome shotgun (WGS) entry which is preliminary data.</text>
</comment>
<dbReference type="EMBL" id="JBBNAG010000002">
    <property type="protein sequence ID" value="KAK9157034.1"/>
    <property type="molecule type" value="Genomic_DNA"/>
</dbReference>
<accession>A0AAP0KTE1</accession>